<dbReference type="Proteomes" id="UP001163823">
    <property type="component" value="Chromosome 1"/>
</dbReference>
<dbReference type="CDD" id="cd04660">
    <property type="entry name" value="nsLTP_like"/>
    <property type="match status" value="1"/>
</dbReference>
<sequence length="120" mass="12944">MARLNTNFMVLATFVMTGILVFSGTNNVVLGQGCQGDLQGLITQCAIYVQKAGPKMDPSQGCCNVIKTVDIPCVCQHITAEIERVIDIQKVVYVAQFCGRPLASGTKCGSKKRKIQVPSH</sequence>
<dbReference type="Pfam" id="PF14368">
    <property type="entry name" value="LTP_2"/>
    <property type="match status" value="1"/>
</dbReference>
<dbReference type="Gene3D" id="1.10.110.10">
    <property type="entry name" value="Plant lipid-transfer and hydrophobic proteins"/>
    <property type="match status" value="1"/>
</dbReference>
<dbReference type="AlphaFoldDB" id="A0AAD7QJ12"/>
<dbReference type="PANTHER" id="PTHR33286">
    <property type="entry name" value="BIFUNCTIONAL INHIBITOR/LIPID-TRANSFER PROTEIN/SEED STORAGE 2S ALBUMIN SUPERFAMILY PROTEIN"/>
    <property type="match status" value="1"/>
</dbReference>
<feature type="chain" id="PRO_5041969682" evidence="1">
    <location>
        <begin position="32"/>
        <end position="120"/>
    </location>
</feature>
<dbReference type="KEGG" id="qsa:O6P43_001430"/>
<dbReference type="SUPFAM" id="SSF47699">
    <property type="entry name" value="Bifunctional inhibitor/lipid-transfer protein/seed storage 2S albumin"/>
    <property type="match status" value="1"/>
</dbReference>
<organism evidence="3 4">
    <name type="scientific">Quillaja saponaria</name>
    <name type="common">Soap bark tree</name>
    <dbReference type="NCBI Taxonomy" id="32244"/>
    <lineage>
        <taxon>Eukaryota</taxon>
        <taxon>Viridiplantae</taxon>
        <taxon>Streptophyta</taxon>
        <taxon>Embryophyta</taxon>
        <taxon>Tracheophyta</taxon>
        <taxon>Spermatophyta</taxon>
        <taxon>Magnoliopsida</taxon>
        <taxon>eudicotyledons</taxon>
        <taxon>Gunneridae</taxon>
        <taxon>Pentapetalae</taxon>
        <taxon>rosids</taxon>
        <taxon>fabids</taxon>
        <taxon>Fabales</taxon>
        <taxon>Quillajaceae</taxon>
        <taxon>Quillaja</taxon>
    </lineage>
</organism>
<accession>A0AAD7QJ12</accession>
<name>A0AAD7QJ12_QUISA</name>
<dbReference type="EMBL" id="JARAOO010000001">
    <property type="protein sequence ID" value="KAJ7982288.1"/>
    <property type="molecule type" value="Genomic_DNA"/>
</dbReference>
<feature type="signal peptide" evidence="1">
    <location>
        <begin position="1"/>
        <end position="31"/>
    </location>
</feature>
<dbReference type="InterPro" id="IPR016140">
    <property type="entry name" value="Bifunc_inhib/LTP/seed_store"/>
</dbReference>
<keyword evidence="1" id="KW-0732">Signal</keyword>
<keyword evidence="4" id="KW-1185">Reference proteome</keyword>
<evidence type="ECO:0000313" key="3">
    <source>
        <dbReference type="EMBL" id="KAJ7982288.1"/>
    </source>
</evidence>
<reference evidence="3 4" key="1">
    <citation type="journal article" date="2023" name="Science">
        <title>Elucidation of the pathway for biosynthesis of saponin adjuvants from the soapbark tree.</title>
        <authorList>
            <person name="Reed J."/>
            <person name="Orme A."/>
            <person name="El-Demerdash A."/>
            <person name="Owen C."/>
            <person name="Martin L.B.B."/>
            <person name="Misra R.C."/>
            <person name="Kikuchi S."/>
            <person name="Rejzek M."/>
            <person name="Martin A.C."/>
            <person name="Harkess A."/>
            <person name="Leebens-Mack J."/>
            <person name="Louveau T."/>
            <person name="Stephenson M.J."/>
            <person name="Osbourn A."/>
        </authorList>
    </citation>
    <scope>NUCLEOTIDE SEQUENCE [LARGE SCALE GENOMIC DNA]</scope>
    <source>
        <strain evidence="3">S10</strain>
    </source>
</reference>
<keyword evidence="3" id="KW-0646">Protease inhibitor</keyword>
<dbReference type="GO" id="GO:0030414">
    <property type="term" value="F:peptidase inhibitor activity"/>
    <property type="evidence" value="ECO:0007669"/>
    <property type="project" value="UniProtKB-KW"/>
</dbReference>
<protein>
    <submittedName>
        <fullName evidence="3">Protease inhibitor/seed storage/lipid transfer family protein</fullName>
    </submittedName>
</protein>
<dbReference type="PROSITE" id="PS51257">
    <property type="entry name" value="PROKAR_LIPOPROTEIN"/>
    <property type="match status" value="1"/>
</dbReference>
<dbReference type="PANTHER" id="PTHR33286:SF54">
    <property type="entry name" value="BIFUNCTIONAL INHIBITOR_LIPID-TRANSFER PROTEIN_SEED STORAGE 2S ALBUMIN SUPERFAMILY PROTEIN"/>
    <property type="match status" value="1"/>
</dbReference>
<proteinExistence type="predicted"/>
<evidence type="ECO:0000259" key="2">
    <source>
        <dbReference type="Pfam" id="PF14368"/>
    </source>
</evidence>
<gene>
    <name evidence="3" type="ORF">O6P43_001430</name>
</gene>
<dbReference type="InterPro" id="IPR036312">
    <property type="entry name" value="Bifun_inhib/LTP/seed_sf"/>
</dbReference>
<dbReference type="InterPro" id="IPR044741">
    <property type="entry name" value="NsLTP-like"/>
</dbReference>
<feature type="domain" description="Bifunctional inhibitor/plant lipid transfer protein/seed storage helical" evidence="2">
    <location>
        <begin position="25"/>
        <end position="108"/>
    </location>
</feature>
<comment type="caution">
    <text evidence="3">The sequence shown here is derived from an EMBL/GenBank/DDBJ whole genome shotgun (WGS) entry which is preliminary data.</text>
</comment>
<evidence type="ECO:0000313" key="4">
    <source>
        <dbReference type="Proteomes" id="UP001163823"/>
    </source>
</evidence>
<evidence type="ECO:0000256" key="1">
    <source>
        <dbReference type="SAM" id="SignalP"/>
    </source>
</evidence>